<dbReference type="AlphaFoldDB" id="A0A2C6MGD1"/>
<dbReference type="OrthoDB" id="5124454at2"/>
<evidence type="ECO:0000313" key="2">
    <source>
        <dbReference type="Proteomes" id="UP000222564"/>
    </source>
</evidence>
<reference evidence="1 2" key="1">
    <citation type="submission" date="2013-09" db="EMBL/GenBank/DDBJ databases">
        <title>Biodegradation of hydrocarbons in the deep terrestrial subsurface : characterization of a microbial consortium composed of two Desulfotomaculum species originating from a deep geological formation.</title>
        <authorList>
            <person name="Aullo T."/>
            <person name="Berlendis S."/>
            <person name="Lascourreges J.-F."/>
            <person name="Dessort D."/>
            <person name="Saint-Laurent S."/>
            <person name="Schraauwers B."/>
            <person name="Mas J."/>
            <person name="Magot M."/>
            <person name="Ranchou-Peyruse A."/>
        </authorList>
    </citation>
    <scope>NUCLEOTIDE SEQUENCE [LARGE SCALE GENOMIC DNA]</scope>
    <source>
        <strain evidence="1 2">Bs107</strain>
    </source>
</reference>
<evidence type="ECO:0000313" key="1">
    <source>
        <dbReference type="EMBL" id="PHJ38754.1"/>
    </source>
</evidence>
<dbReference type="Pfam" id="PF13780">
    <property type="entry name" value="DUF4176"/>
    <property type="match status" value="1"/>
</dbReference>
<dbReference type="InterPro" id="IPR025233">
    <property type="entry name" value="DUF4176"/>
</dbReference>
<evidence type="ECO:0008006" key="3">
    <source>
        <dbReference type="Google" id="ProtNLM"/>
    </source>
</evidence>
<accession>A0A2C6MGD1</accession>
<comment type="caution">
    <text evidence="1">The sequence shown here is derived from an EMBL/GenBank/DDBJ whole genome shotgun (WGS) entry which is preliminary data.</text>
</comment>
<sequence length="88" mass="9999">MAKSHFLPIGSVVLLDGFQVDGFDKKLMIFGRRQIQSNTGDLFDYVACLYPEGNISSAYNVFFNHEDISRVVFKGYEDSEERALRATL</sequence>
<keyword evidence="2" id="KW-1185">Reference proteome</keyword>
<organism evidence="1 2">
    <name type="scientific">Desulforamulus profundi</name>
    <dbReference type="NCBI Taxonomy" id="1383067"/>
    <lineage>
        <taxon>Bacteria</taxon>
        <taxon>Bacillati</taxon>
        <taxon>Bacillota</taxon>
        <taxon>Clostridia</taxon>
        <taxon>Eubacteriales</taxon>
        <taxon>Peptococcaceae</taxon>
        <taxon>Desulforamulus</taxon>
    </lineage>
</organism>
<gene>
    <name evidence="1" type="ORF">P378_07740</name>
</gene>
<name>A0A2C6MGD1_9FIRM</name>
<protein>
    <recommendedName>
        <fullName evidence="3">DUF4176 domain-containing protein</fullName>
    </recommendedName>
</protein>
<dbReference type="RefSeq" id="WP_099082717.1">
    <property type="nucleotide sequence ID" value="NZ_AWQQ01000043.1"/>
</dbReference>
<proteinExistence type="predicted"/>
<dbReference type="EMBL" id="AWQQ01000043">
    <property type="protein sequence ID" value="PHJ38754.1"/>
    <property type="molecule type" value="Genomic_DNA"/>
</dbReference>
<dbReference type="Proteomes" id="UP000222564">
    <property type="component" value="Unassembled WGS sequence"/>
</dbReference>